<dbReference type="SFLD" id="SFLDG01082">
    <property type="entry name" value="B12-binding_domain_containing"/>
    <property type="match status" value="1"/>
</dbReference>
<dbReference type="SFLD" id="SFLDG01061">
    <property type="entry name" value="methylthiotransferase"/>
    <property type="match status" value="1"/>
</dbReference>
<comment type="catalytic activity">
    <reaction evidence="14">
        <text>N(6)-dimethylallyladenosine(37) in tRNA + (sulfur carrier)-SH + AH2 + 2 S-adenosyl-L-methionine = 2-methylsulfanyl-N(6)-dimethylallyladenosine(37) in tRNA + (sulfur carrier)-H + 5'-deoxyadenosine + L-methionine + A + S-adenosyl-L-homocysteine + 2 H(+)</text>
        <dbReference type="Rhea" id="RHEA:37067"/>
        <dbReference type="Rhea" id="RHEA-COMP:10375"/>
        <dbReference type="Rhea" id="RHEA-COMP:10376"/>
        <dbReference type="Rhea" id="RHEA-COMP:14737"/>
        <dbReference type="Rhea" id="RHEA-COMP:14739"/>
        <dbReference type="ChEBI" id="CHEBI:13193"/>
        <dbReference type="ChEBI" id="CHEBI:15378"/>
        <dbReference type="ChEBI" id="CHEBI:17319"/>
        <dbReference type="ChEBI" id="CHEBI:17499"/>
        <dbReference type="ChEBI" id="CHEBI:29917"/>
        <dbReference type="ChEBI" id="CHEBI:57844"/>
        <dbReference type="ChEBI" id="CHEBI:57856"/>
        <dbReference type="ChEBI" id="CHEBI:59789"/>
        <dbReference type="ChEBI" id="CHEBI:64428"/>
        <dbReference type="ChEBI" id="CHEBI:74415"/>
        <dbReference type="ChEBI" id="CHEBI:74417"/>
        <dbReference type="EC" id="2.8.4.3"/>
    </reaction>
</comment>
<keyword evidence="2 14" id="KW-0004">4Fe-4S</keyword>
<sequence length="455" mass="52856">MVLKKNPNIMSKKIFIKTFGCQMNEYDSNRIFDAVKKIGFEKTDKYEDANCYLLNTCHIRDKAKEKVYHEIGRVKKIFREKKKPIVIVAGCVAQAENQEMLKREPYIDIVIGPQSYHKINDAILNFLKNKKKEEETEFDTISKFNYLSQIKNKDSKVSSFLTIQEGCDKFCHFCVVPYTRGPEYSRPFNQIINEAKELIQSGAKEIILLGQNVNAYSYDEEDKEYRISDLLITLDSFDKLERIRYTTSHPKDMTDDLINVYKNSSKLMPLVHLPVQSGSNKILNLMNRKHSIEEYVLIYEKLKKINSKIEFSSDFIIGYPEEDEQDFKMTMELIEKIKFINSYSFIFSPRPGTVAADLKLVDQKKSKQRLEVIQKKLFDNQIQTNKSLENKILNVLVENKMKDGIKLFGRTEYMTSVIFDGNIENIGKIVQVEITSSNQNSLFGKLTESSKKKVA</sequence>
<evidence type="ECO:0000256" key="11">
    <source>
        <dbReference type="ARBA" id="ARBA00068570"/>
    </source>
</evidence>
<dbReference type="EMBL" id="CP038852">
    <property type="protein sequence ID" value="QIZ21019.1"/>
    <property type="molecule type" value="Genomic_DNA"/>
</dbReference>
<feature type="binding site" evidence="14">
    <location>
        <position position="167"/>
    </location>
    <ligand>
        <name>[4Fe-4S] cluster</name>
        <dbReference type="ChEBI" id="CHEBI:49883"/>
        <label>2</label>
        <note>4Fe-4S-S-AdoMet</note>
    </ligand>
</feature>
<keyword evidence="8 14" id="KW-0408">Iron</keyword>
<evidence type="ECO:0000256" key="13">
    <source>
        <dbReference type="ARBA" id="ARBA00081141"/>
    </source>
</evidence>
<evidence type="ECO:0000256" key="5">
    <source>
        <dbReference type="ARBA" id="ARBA00022691"/>
    </source>
</evidence>
<dbReference type="PROSITE" id="PS51449">
    <property type="entry name" value="MTTASE_N"/>
    <property type="match status" value="1"/>
</dbReference>
<dbReference type="KEGG" id="peg:E5R92_04395"/>
<feature type="binding site" evidence="14">
    <location>
        <position position="21"/>
    </location>
    <ligand>
        <name>[4Fe-4S] cluster</name>
        <dbReference type="ChEBI" id="CHEBI:49883"/>
        <label>1</label>
    </ligand>
</feature>
<dbReference type="InterPro" id="IPR013848">
    <property type="entry name" value="Methylthiotransferase_N"/>
</dbReference>
<dbReference type="Pfam" id="PF01938">
    <property type="entry name" value="TRAM"/>
    <property type="match status" value="1"/>
</dbReference>
<keyword evidence="3 14" id="KW-0963">Cytoplasm</keyword>
<organism evidence="18 19">
    <name type="scientific">Candidatus Pelagibacter giovannonii</name>
    <dbReference type="NCBI Taxonomy" id="2563896"/>
    <lineage>
        <taxon>Bacteria</taxon>
        <taxon>Pseudomonadati</taxon>
        <taxon>Pseudomonadota</taxon>
        <taxon>Alphaproteobacteria</taxon>
        <taxon>Candidatus Pelagibacterales</taxon>
        <taxon>Candidatus Pelagibacteraceae</taxon>
        <taxon>Candidatus Pelagibacter</taxon>
    </lineage>
</organism>
<dbReference type="Gene3D" id="3.80.30.20">
    <property type="entry name" value="tm_1862 like domain"/>
    <property type="match status" value="1"/>
</dbReference>
<feature type="domain" description="TRAM" evidence="15">
    <location>
        <begin position="386"/>
        <end position="448"/>
    </location>
</feature>
<evidence type="ECO:0000256" key="10">
    <source>
        <dbReference type="ARBA" id="ARBA00033765"/>
    </source>
</evidence>
<name>A0A6H1Q4J0_9PROT</name>
<evidence type="ECO:0000256" key="14">
    <source>
        <dbReference type="HAMAP-Rule" id="MF_01864"/>
    </source>
</evidence>
<evidence type="ECO:0000313" key="18">
    <source>
        <dbReference type="EMBL" id="QIZ21019.1"/>
    </source>
</evidence>
<evidence type="ECO:0000256" key="9">
    <source>
        <dbReference type="ARBA" id="ARBA00023014"/>
    </source>
</evidence>
<feature type="binding site" evidence="14">
    <location>
        <position position="57"/>
    </location>
    <ligand>
        <name>[4Fe-4S] cluster</name>
        <dbReference type="ChEBI" id="CHEBI:49883"/>
        <label>1</label>
    </ligand>
</feature>
<accession>A0A6H1Q4J0</accession>
<dbReference type="PROSITE" id="PS51918">
    <property type="entry name" value="RADICAL_SAM"/>
    <property type="match status" value="1"/>
</dbReference>
<evidence type="ECO:0000259" key="17">
    <source>
        <dbReference type="PROSITE" id="PS51918"/>
    </source>
</evidence>
<dbReference type="SFLD" id="SFLDF00273">
    <property type="entry name" value="(dimethylallyl)adenosine_tRNA"/>
    <property type="match status" value="1"/>
</dbReference>
<evidence type="ECO:0000256" key="1">
    <source>
        <dbReference type="ARBA" id="ARBA00003234"/>
    </source>
</evidence>
<dbReference type="PROSITE" id="PS50926">
    <property type="entry name" value="TRAM"/>
    <property type="match status" value="1"/>
</dbReference>
<keyword evidence="5 14" id="KW-0949">S-adenosyl-L-methionine</keyword>
<evidence type="ECO:0000256" key="7">
    <source>
        <dbReference type="ARBA" id="ARBA00022723"/>
    </source>
</evidence>
<dbReference type="CDD" id="cd01335">
    <property type="entry name" value="Radical_SAM"/>
    <property type="match status" value="1"/>
</dbReference>
<evidence type="ECO:0000256" key="2">
    <source>
        <dbReference type="ARBA" id="ARBA00022485"/>
    </source>
</evidence>
<feature type="domain" description="Radical SAM core" evidence="17">
    <location>
        <begin position="153"/>
        <end position="383"/>
    </location>
</feature>
<keyword evidence="19" id="KW-1185">Reference proteome</keyword>
<feature type="domain" description="MTTase N-terminal" evidence="16">
    <location>
        <begin position="12"/>
        <end position="128"/>
    </location>
</feature>
<feature type="binding site" evidence="14">
    <location>
        <position position="171"/>
    </location>
    <ligand>
        <name>[4Fe-4S] cluster</name>
        <dbReference type="ChEBI" id="CHEBI:49883"/>
        <label>2</label>
        <note>4Fe-4S-S-AdoMet</note>
    </ligand>
</feature>
<evidence type="ECO:0000256" key="3">
    <source>
        <dbReference type="ARBA" id="ARBA00022490"/>
    </source>
</evidence>
<evidence type="ECO:0000256" key="6">
    <source>
        <dbReference type="ARBA" id="ARBA00022694"/>
    </source>
</evidence>
<dbReference type="PANTHER" id="PTHR43020">
    <property type="entry name" value="CDK5 REGULATORY SUBUNIT-ASSOCIATED PROTEIN 1"/>
    <property type="match status" value="1"/>
</dbReference>
<dbReference type="EC" id="2.8.4.3" evidence="10 14"/>
<keyword evidence="4 14" id="KW-0808">Transferase</keyword>
<dbReference type="HAMAP" id="MF_01864">
    <property type="entry name" value="tRNA_metthiotr_MiaB"/>
    <property type="match status" value="1"/>
</dbReference>
<dbReference type="GO" id="GO:0051539">
    <property type="term" value="F:4 iron, 4 sulfur cluster binding"/>
    <property type="evidence" value="ECO:0007669"/>
    <property type="project" value="UniProtKB-UniRule"/>
</dbReference>
<evidence type="ECO:0000313" key="19">
    <source>
        <dbReference type="Proteomes" id="UP000501094"/>
    </source>
</evidence>
<dbReference type="SFLD" id="SFLDS00029">
    <property type="entry name" value="Radical_SAM"/>
    <property type="match status" value="1"/>
</dbReference>
<dbReference type="Pfam" id="PF00919">
    <property type="entry name" value="UPF0004"/>
    <property type="match status" value="1"/>
</dbReference>
<evidence type="ECO:0000256" key="12">
    <source>
        <dbReference type="ARBA" id="ARBA00080698"/>
    </source>
</evidence>
<dbReference type="GO" id="GO:0035597">
    <property type="term" value="F:tRNA-2-methylthio-N(6)-dimethylallyladenosine(37) synthase activity"/>
    <property type="evidence" value="ECO:0007669"/>
    <property type="project" value="UniProtKB-EC"/>
</dbReference>
<gene>
    <name evidence="14 18" type="primary">miaB</name>
    <name evidence="18" type="ORF">E5R92_04395</name>
</gene>
<dbReference type="NCBIfam" id="TIGR00089">
    <property type="entry name" value="MiaB/RimO family radical SAM methylthiotransferase"/>
    <property type="match status" value="1"/>
</dbReference>
<feature type="binding site" evidence="14">
    <location>
        <position position="174"/>
    </location>
    <ligand>
        <name>[4Fe-4S] cluster</name>
        <dbReference type="ChEBI" id="CHEBI:49883"/>
        <label>2</label>
        <note>4Fe-4S-S-AdoMet</note>
    </ligand>
</feature>
<keyword evidence="6 14" id="KW-0819">tRNA processing</keyword>
<dbReference type="SMART" id="SM00729">
    <property type="entry name" value="Elp3"/>
    <property type="match status" value="1"/>
</dbReference>
<dbReference type="InterPro" id="IPR006463">
    <property type="entry name" value="MiaB_methiolase"/>
</dbReference>
<evidence type="ECO:0000259" key="15">
    <source>
        <dbReference type="PROSITE" id="PS50926"/>
    </source>
</evidence>
<dbReference type="SUPFAM" id="SSF102114">
    <property type="entry name" value="Radical SAM enzymes"/>
    <property type="match status" value="1"/>
</dbReference>
<comment type="subunit">
    <text evidence="14">Monomer.</text>
</comment>
<comment type="subcellular location">
    <subcellularLocation>
        <location evidence="14">Cytoplasm</location>
    </subcellularLocation>
</comment>
<dbReference type="InterPro" id="IPR002792">
    <property type="entry name" value="TRAM_dom"/>
</dbReference>
<proteinExistence type="inferred from homology"/>
<keyword evidence="9 14" id="KW-0411">Iron-sulfur</keyword>
<dbReference type="GO" id="GO:0005829">
    <property type="term" value="C:cytosol"/>
    <property type="evidence" value="ECO:0007669"/>
    <property type="project" value="TreeGrafter"/>
</dbReference>
<reference evidence="18 19" key="1">
    <citation type="journal article" date="2020" name="Nat. Microbiol.">
        <title>Lysogenic host-virus interactions in SAR11 marine bacteria.</title>
        <authorList>
            <person name="Morris R.M."/>
            <person name="Cain K.R."/>
            <person name="Hvorecny K.L."/>
            <person name="Kollman J.M."/>
        </authorList>
    </citation>
    <scope>NUCLEOTIDE SEQUENCE [LARGE SCALE GENOMIC DNA]</scope>
    <source>
        <strain evidence="18 19">NP1</strain>
    </source>
</reference>
<dbReference type="PANTHER" id="PTHR43020:SF2">
    <property type="entry name" value="MITOCHONDRIAL TRNA METHYLTHIOTRANSFERASE CDK5RAP1"/>
    <property type="match status" value="1"/>
</dbReference>
<dbReference type="InterPro" id="IPR058240">
    <property type="entry name" value="rSAM_sf"/>
</dbReference>
<comment type="cofactor">
    <cofactor evidence="14">
        <name>[4Fe-4S] cluster</name>
        <dbReference type="ChEBI" id="CHEBI:49883"/>
    </cofactor>
    <text evidence="14">Binds 2 [4Fe-4S] clusters. One cluster is coordinated with 3 cysteines and an exchangeable S-adenosyl-L-methionine.</text>
</comment>
<dbReference type="Pfam" id="PF04055">
    <property type="entry name" value="Radical_SAM"/>
    <property type="match status" value="1"/>
</dbReference>
<dbReference type="GO" id="GO:0046872">
    <property type="term" value="F:metal ion binding"/>
    <property type="evidence" value="ECO:0007669"/>
    <property type="project" value="UniProtKB-KW"/>
</dbReference>
<dbReference type="InterPro" id="IPR038135">
    <property type="entry name" value="Methylthiotransferase_N_sf"/>
</dbReference>
<keyword evidence="7 14" id="KW-0479">Metal-binding</keyword>
<dbReference type="AlphaFoldDB" id="A0A6H1Q4J0"/>
<dbReference type="InterPro" id="IPR005839">
    <property type="entry name" value="Methylthiotransferase"/>
</dbReference>
<evidence type="ECO:0000259" key="16">
    <source>
        <dbReference type="PROSITE" id="PS51449"/>
    </source>
</evidence>
<dbReference type="InterPro" id="IPR006638">
    <property type="entry name" value="Elp3/MiaA/NifB-like_rSAM"/>
</dbReference>
<dbReference type="Gene3D" id="3.40.50.12160">
    <property type="entry name" value="Methylthiotransferase, N-terminal domain"/>
    <property type="match status" value="1"/>
</dbReference>
<comment type="similarity">
    <text evidence="14">Belongs to the methylthiotransferase family. MiaB subfamily.</text>
</comment>
<dbReference type="InterPro" id="IPR023404">
    <property type="entry name" value="rSAM_horseshoe"/>
</dbReference>
<dbReference type="Proteomes" id="UP000501094">
    <property type="component" value="Chromosome"/>
</dbReference>
<dbReference type="FunFam" id="3.40.50.12160:FF:000003">
    <property type="entry name" value="CDK5 regulatory subunit-associated protein 1"/>
    <property type="match status" value="1"/>
</dbReference>
<dbReference type="RefSeq" id="WP_168606890.1">
    <property type="nucleotide sequence ID" value="NZ_CP038852.1"/>
</dbReference>
<evidence type="ECO:0000256" key="8">
    <source>
        <dbReference type="ARBA" id="ARBA00023004"/>
    </source>
</evidence>
<comment type="function">
    <text evidence="1 14">Catalyzes the methylthiolation of N6-(dimethylallyl)adenosine (i(6)A), leading to the formation of 2-methylthio-N6-(dimethylallyl)adenosine (ms(2)i(6)A) at position 37 in tRNAs that read codons beginning with uridine.</text>
</comment>
<protein>
    <recommendedName>
        <fullName evidence="11 14">tRNA-2-methylthio-N(6)-dimethylallyladenosine synthase</fullName>
        <ecNumber evidence="10 14">2.8.4.3</ecNumber>
    </recommendedName>
    <alternativeName>
        <fullName evidence="13 14">(Dimethylallyl)adenosine tRNA methylthiotransferase MiaB</fullName>
    </alternativeName>
    <alternativeName>
        <fullName evidence="12 14">tRNA-i(6)A37 methylthiotransferase</fullName>
    </alternativeName>
</protein>
<dbReference type="NCBIfam" id="TIGR01574">
    <property type="entry name" value="miaB-methiolase"/>
    <property type="match status" value="1"/>
</dbReference>
<dbReference type="FunFam" id="3.80.30.20:FF:000001">
    <property type="entry name" value="tRNA-2-methylthio-N(6)-dimethylallyladenosine synthase 2"/>
    <property type="match status" value="1"/>
</dbReference>
<feature type="binding site" evidence="14">
    <location>
        <position position="91"/>
    </location>
    <ligand>
        <name>[4Fe-4S] cluster</name>
        <dbReference type="ChEBI" id="CHEBI:49883"/>
        <label>1</label>
    </ligand>
</feature>
<dbReference type="InterPro" id="IPR007197">
    <property type="entry name" value="rSAM"/>
</dbReference>
<evidence type="ECO:0000256" key="4">
    <source>
        <dbReference type="ARBA" id="ARBA00022679"/>
    </source>
</evidence>